<protein>
    <submittedName>
        <fullName evidence="2">Uncharacterized protein</fullName>
    </submittedName>
</protein>
<reference evidence="2" key="1">
    <citation type="journal article" date="2017" name="Science">
        <title>Giant viruses with an expanded complement of translation system components.</title>
        <authorList>
            <person name="Schulz F."/>
            <person name="Yutin N."/>
            <person name="Ivanova N.N."/>
            <person name="Ortega D.R."/>
            <person name="Lee T.K."/>
            <person name="Vierheilig J."/>
            <person name="Daims H."/>
            <person name="Horn M."/>
            <person name="Wagner M."/>
            <person name="Jensen G.J."/>
            <person name="Kyrpides N.C."/>
            <person name="Koonin E.V."/>
            <person name="Woyke T."/>
        </authorList>
    </citation>
    <scope>NUCLEOTIDE SEQUENCE</scope>
    <source>
        <strain evidence="2">HKV1</strain>
    </source>
</reference>
<evidence type="ECO:0000256" key="1">
    <source>
        <dbReference type="SAM" id="Coils"/>
    </source>
</evidence>
<name>A0A1V0SGD6_9VIRU</name>
<organism evidence="2">
    <name type="scientific">Hokovirus HKV1</name>
    <dbReference type="NCBI Taxonomy" id="1977638"/>
    <lineage>
        <taxon>Viruses</taxon>
        <taxon>Varidnaviria</taxon>
        <taxon>Bamfordvirae</taxon>
        <taxon>Nucleocytoviricota</taxon>
        <taxon>Megaviricetes</taxon>
        <taxon>Imitervirales</taxon>
        <taxon>Mimiviridae</taxon>
        <taxon>Klosneuvirinae</taxon>
        <taxon>Hokovirus</taxon>
    </lineage>
</organism>
<accession>A0A1V0SGD6</accession>
<gene>
    <name evidence="2" type="ORF">Hokovirus_3_14</name>
</gene>
<evidence type="ECO:0000313" key="2">
    <source>
        <dbReference type="EMBL" id="ARF10741.1"/>
    </source>
</evidence>
<sequence length="430" mass="51542">MSKIQQYISYNNNQIDIDESFIKNKNKINFDYVNKIMNFIINYIPKTIHEHLIISCEGNSFTIRNTCTDRRIVISEEGLEYIKYSIYYDSNHKALRIARRIGNVKNYYFDVTKASDEELTIAGIYISLDDPYLYMDHLNNFNVIYNYTYPNFKYNFKKNQLESVIIDGYENVTANFEHLEFFNNHVKETQRHNTFEQNIELQNDIIKKAQQQIKKAQQKINLEKEKLAEMEKIVENYKNKCIFNNSLNLIKNNDFKLKQIYQDKIKEEQDKIKENLEKIVNLNKTKENLQHYIENAPRVFTQSIPSLITKAENETNELEYKIKTSQNKIFELTEEQYNKNKCIFNNSLNLIKNNDFKLKSINKSMDNDFVNEIIKYVQCRLYIKNDIEKIMDKETFINIYESVLRKDEFDLMTKYYDSNEELKTIIKSLC</sequence>
<feature type="coiled-coil region" evidence="1">
    <location>
        <begin position="192"/>
        <end position="328"/>
    </location>
</feature>
<proteinExistence type="predicted"/>
<dbReference type="EMBL" id="KY684105">
    <property type="protein sequence ID" value="ARF10741.1"/>
    <property type="molecule type" value="Genomic_DNA"/>
</dbReference>
<keyword evidence="1" id="KW-0175">Coiled coil</keyword>